<dbReference type="Proteomes" id="UP000606494">
    <property type="component" value="Unassembled WGS sequence"/>
</dbReference>
<evidence type="ECO:0000313" key="2">
    <source>
        <dbReference type="Proteomes" id="UP000606494"/>
    </source>
</evidence>
<sequence>MLNQNIKENTKEAHQTLEGVVVRQLKAVRSEADYADVLKNFYVYFQAVEKAIAPYITREVLPDYTERRNSSYIKSDIEELGGNVNNLPAATAPTVSNALEALSALYVLEGSIMGGPYIVQMLHKYGVTKGTSFFSGYGEDTGKMWGAFVAVLNKYGENPEQQKRAIAVANETFARFGDVFQTVSAE</sequence>
<organism evidence="1 2">
    <name type="scientific">Sphingobacterium arenae</name>
    <dbReference type="NCBI Taxonomy" id="1280598"/>
    <lineage>
        <taxon>Bacteria</taxon>
        <taxon>Pseudomonadati</taxon>
        <taxon>Bacteroidota</taxon>
        <taxon>Sphingobacteriia</taxon>
        <taxon>Sphingobacteriales</taxon>
        <taxon>Sphingobacteriaceae</taxon>
        <taxon>Sphingobacterium</taxon>
    </lineage>
</organism>
<dbReference type="InterPro" id="IPR016053">
    <property type="entry name" value="Haem_Oase-like"/>
</dbReference>
<keyword evidence="2" id="KW-1185">Reference proteome</keyword>
<evidence type="ECO:0000313" key="1">
    <source>
        <dbReference type="EMBL" id="MBD1426461.1"/>
    </source>
</evidence>
<dbReference type="EMBL" id="JACNYK010000003">
    <property type="protein sequence ID" value="MBD1426461.1"/>
    <property type="molecule type" value="Genomic_DNA"/>
</dbReference>
<gene>
    <name evidence="1" type="ORF">H8B17_12785</name>
</gene>
<dbReference type="InterPro" id="IPR016084">
    <property type="entry name" value="Haem_Oase-like_multi-hlx"/>
</dbReference>
<proteinExistence type="predicted"/>
<dbReference type="Gene3D" id="1.20.910.10">
    <property type="entry name" value="Heme oxygenase-like"/>
    <property type="match status" value="1"/>
</dbReference>
<reference evidence="1 2" key="1">
    <citation type="submission" date="2020-08" db="EMBL/GenBank/DDBJ databases">
        <title>Sphingobacterium sp. DN00404 isolated from aquaculture water.</title>
        <authorList>
            <person name="Zhang M."/>
        </authorList>
    </citation>
    <scope>NUCLEOTIDE SEQUENCE [LARGE SCALE GENOMIC DNA]</scope>
    <source>
        <strain evidence="1 2">KCTC 32294</strain>
    </source>
</reference>
<dbReference type="CDD" id="cd19166">
    <property type="entry name" value="HemeO-bac"/>
    <property type="match status" value="1"/>
</dbReference>
<accession>A0ABR7Y593</accession>
<name>A0ABR7Y593_9SPHI</name>
<protein>
    <submittedName>
        <fullName evidence="1">Biliverdin-producing heme oxygenase</fullName>
    </submittedName>
</protein>
<dbReference type="Pfam" id="PF01126">
    <property type="entry name" value="Heme_oxygenase"/>
    <property type="match status" value="1"/>
</dbReference>
<comment type="caution">
    <text evidence="1">The sequence shown here is derived from an EMBL/GenBank/DDBJ whole genome shotgun (WGS) entry which is preliminary data.</text>
</comment>
<dbReference type="SUPFAM" id="SSF48613">
    <property type="entry name" value="Heme oxygenase-like"/>
    <property type="match status" value="1"/>
</dbReference>